<reference evidence="10 11" key="2">
    <citation type="submission" date="2018-11" db="EMBL/GenBank/DDBJ databases">
        <authorList>
            <consortium name="Pathogen Informatics"/>
        </authorList>
    </citation>
    <scope>NUCLEOTIDE SEQUENCE [LARGE SCALE GENOMIC DNA]</scope>
</reference>
<dbReference type="PANTHER" id="PTHR13094:SF1">
    <property type="entry name" value="NADH DEHYDROGENASE [UBIQUINONE] 1 BETA SUBCOMPLEX SUBUNIT 10"/>
    <property type="match status" value="1"/>
</dbReference>
<evidence type="ECO:0000256" key="7">
    <source>
        <dbReference type="ARBA" id="ARBA00022982"/>
    </source>
</evidence>
<dbReference type="OrthoDB" id="6017729at2759"/>
<organism evidence="12">
    <name type="scientific">Gongylonema pulchrum</name>
    <dbReference type="NCBI Taxonomy" id="637853"/>
    <lineage>
        <taxon>Eukaryota</taxon>
        <taxon>Metazoa</taxon>
        <taxon>Ecdysozoa</taxon>
        <taxon>Nematoda</taxon>
        <taxon>Chromadorea</taxon>
        <taxon>Rhabditida</taxon>
        <taxon>Spirurina</taxon>
        <taxon>Spiruromorpha</taxon>
        <taxon>Spiruroidea</taxon>
        <taxon>Gongylonematidae</taxon>
        <taxon>Gongylonema</taxon>
    </lineage>
</organism>
<sequence>MAFQLRRLESEGSFYTRLLYYAHRAVDIPATWFREKIVEPLNDKYRLPYYHRKLNRVPEIDECAVDDLACFYEANTQFRLDKLIDQHILDILRLRLSRCMDYYSPNFVPCAQLIEDVEESELNFFIKYGELGQEGCVRDAYMKQKHRMIWERRHPEIMQAREEAVKEHKRKVADGYFDYTFWKKGFWHTDKSRMEMPNVVHHSKASIESDKPISFDWEFYKKAKEDPEFLKEEQKKHSKTTLFGPW</sequence>
<dbReference type="Pfam" id="PF10249">
    <property type="entry name" value="NDUFB10"/>
    <property type="match status" value="1"/>
</dbReference>
<evidence type="ECO:0000256" key="2">
    <source>
        <dbReference type="ARBA" id="ARBA00008317"/>
    </source>
</evidence>
<evidence type="ECO:0000256" key="9">
    <source>
        <dbReference type="ARBA" id="ARBA00023136"/>
    </source>
</evidence>
<accession>A0A183E8Z4</accession>
<dbReference type="AlphaFoldDB" id="A0A183E8Z4"/>
<comment type="subcellular location">
    <subcellularLocation>
        <location evidence="1">Mitochondrion inner membrane</location>
        <topology evidence="1">Peripheral membrane protein</topology>
        <orientation evidence="1">Matrix side</orientation>
    </subcellularLocation>
</comment>
<name>A0A183E8Z4_9BILA</name>
<evidence type="ECO:0000256" key="5">
    <source>
        <dbReference type="ARBA" id="ARBA00022660"/>
    </source>
</evidence>
<keyword evidence="9" id="KW-0472">Membrane</keyword>
<reference evidence="12" key="1">
    <citation type="submission" date="2016-06" db="UniProtKB">
        <authorList>
            <consortium name="WormBaseParasite"/>
        </authorList>
    </citation>
    <scope>IDENTIFICATION</scope>
</reference>
<evidence type="ECO:0000313" key="12">
    <source>
        <dbReference type="WBParaSite" id="GPUH_0001745701-mRNA-1"/>
    </source>
</evidence>
<keyword evidence="8" id="KW-0496">Mitochondrion</keyword>
<keyword evidence="4" id="KW-0813">Transport</keyword>
<keyword evidence="6" id="KW-0999">Mitochondrion inner membrane</keyword>
<dbReference type="Proteomes" id="UP000271098">
    <property type="component" value="Unassembled WGS sequence"/>
</dbReference>
<keyword evidence="11" id="KW-1185">Reference proteome</keyword>
<dbReference type="WBParaSite" id="GPUH_0001745701-mRNA-1">
    <property type="protein sequence ID" value="GPUH_0001745701-mRNA-1"/>
    <property type="gene ID" value="GPUH_0001745701"/>
</dbReference>
<protein>
    <recommendedName>
        <fullName evidence="3">NADH dehydrogenase [ubiquinone] 1 beta subcomplex subunit 10</fullName>
    </recommendedName>
</protein>
<evidence type="ECO:0000256" key="8">
    <source>
        <dbReference type="ARBA" id="ARBA00023128"/>
    </source>
</evidence>
<evidence type="ECO:0000256" key="1">
    <source>
        <dbReference type="ARBA" id="ARBA00004443"/>
    </source>
</evidence>
<dbReference type="PANTHER" id="PTHR13094">
    <property type="entry name" value="NADH-UBIQUINONE OXIDOREDUCTASE PDSW SUBUNIT"/>
    <property type="match status" value="1"/>
</dbReference>
<evidence type="ECO:0000256" key="6">
    <source>
        <dbReference type="ARBA" id="ARBA00022792"/>
    </source>
</evidence>
<comment type="similarity">
    <text evidence="2">Belongs to the complex I NDUFB10 subunit family.</text>
</comment>
<dbReference type="EMBL" id="UYRT01085174">
    <property type="protein sequence ID" value="VDN29791.1"/>
    <property type="molecule type" value="Genomic_DNA"/>
</dbReference>
<gene>
    <name evidence="10" type="ORF">GPUH_LOCUS17436</name>
</gene>
<evidence type="ECO:0000313" key="10">
    <source>
        <dbReference type="EMBL" id="VDN29791.1"/>
    </source>
</evidence>
<proteinExistence type="inferred from homology"/>
<keyword evidence="7" id="KW-0249">Electron transport</keyword>
<evidence type="ECO:0000256" key="4">
    <source>
        <dbReference type="ARBA" id="ARBA00022448"/>
    </source>
</evidence>
<dbReference type="GO" id="GO:0045271">
    <property type="term" value="C:respiratory chain complex I"/>
    <property type="evidence" value="ECO:0007669"/>
    <property type="project" value="UniProtKB-ARBA"/>
</dbReference>
<dbReference type="GO" id="GO:0005743">
    <property type="term" value="C:mitochondrial inner membrane"/>
    <property type="evidence" value="ECO:0007669"/>
    <property type="project" value="UniProtKB-SubCell"/>
</dbReference>
<dbReference type="InterPro" id="IPR039993">
    <property type="entry name" value="NDUFB10"/>
</dbReference>
<evidence type="ECO:0000313" key="11">
    <source>
        <dbReference type="Proteomes" id="UP000271098"/>
    </source>
</evidence>
<dbReference type="InterPro" id="IPR019377">
    <property type="entry name" value="NADH_UbQ_OxRdtase_su10"/>
</dbReference>
<keyword evidence="5" id="KW-0679">Respiratory chain</keyword>
<evidence type="ECO:0000256" key="3">
    <source>
        <dbReference type="ARBA" id="ARBA00014109"/>
    </source>
</evidence>